<evidence type="ECO:0000313" key="4">
    <source>
        <dbReference type="Proteomes" id="UP000041254"/>
    </source>
</evidence>
<dbReference type="AlphaFoldDB" id="A0A0G4EAC8"/>
<name>A0A0G4EAC8_VITBC</name>
<reference evidence="3 4" key="1">
    <citation type="submission" date="2014-11" db="EMBL/GenBank/DDBJ databases">
        <authorList>
            <person name="Zhu J."/>
            <person name="Qi W."/>
            <person name="Song R."/>
        </authorList>
    </citation>
    <scope>NUCLEOTIDE SEQUENCE [LARGE SCALE GENOMIC DNA]</scope>
</reference>
<dbReference type="OrthoDB" id="5427350at2759"/>
<dbReference type="PANTHER" id="PTHR35340">
    <property type="entry name" value="PQQ ENZYME REPEAT PROTEIN-RELATED"/>
    <property type="match status" value="1"/>
</dbReference>
<keyword evidence="4" id="KW-1185">Reference proteome</keyword>
<evidence type="ECO:0000256" key="1">
    <source>
        <dbReference type="SAM" id="MobiDB-lite"/>
    </source>
</evidence>
<dbReference type="InterPro" id="IPR053143">
    <property type="entry name" value="Arylsulfate_ST"/>
</dbReference>
<feature type="compositionally biased region" description="Basic residues" evidence="1">
    <location>
        <begin position="248"/>
        <end position="258"/>
    </location>
</feature>
<accession>A0A0G4EAC8</accession>
<sequence length="761" mass="86372">MQRLSFLFLACVAARAAGGRFGCYQYVHPRPGSDMVSAVTTIAVRQGHRLLPETIENKLWIKGEQTGELSGWHHIANDGKTLIVNIPQPFAPGERVFLKIIPGIATLDGSVCEEALEYNFKVSWKPVREYRSAWALGSATDPTLFNPWTVPQARESVQPSDPKFHNGGGKAGPPAAPGIGGRQLEANATAEMSPEERRRMQQKAAKESWERFVDAVNRHGMPPGDRAAYEKHREVMKTAFKQYVRPKAAQRGKGKGHTIKASAQEANTGDGDGQEGEEVNLRASSMWTAPYKDWKTIPGDLPLIDVKHGPAQGLSKGFIFSSNMRYPEDQWGAYLIISDDVGQPVWFKRVWDDGYIWSLIDLKVQRNGNFTYHDTNASTYVEMGHDYEICKRYFPGHGYFANAHDFQVNEKGHSLMIVYQTEGMDVKAMGIPEGQEDAQVIGGIIQEIDTSGNVIFEWRMWDHLPEAMHKTVGLGQKSSKVADPIHINAIDWTTDGHITASLRHFDQVIKINRLTGDIIWRLGGPGNEFTWVDEDRPFSHQHDVRLHEDSHLTVYSNDNLHDWPPPRYSRAVEYWLDEPDRLIKKVREYRSPENYYGMATGSMQRFTNGNLGICWGGVGRPEKLPFYTEVSPTGERLLELEFTAQENSYRALRYDWWGIPKADPWLILDRESNPPQLHMSWNGATVVAKWKIWHGHFREANQFADVIVKRSFEEIYPLHKGVAQERCHYFQVEAMSWGGKPLRRSNPVFSGWGNESDCPEK</sequence>
<dbReference type="PhylomeDB" id="A0A0G4EAC8"/>
<dbReference type="VEuPathDB" id="CryptoDB:Vbra_3536"/>
<dbReference type="InParanoid" id="A0A0G4EAC8"/>
<dbReference type="EMBL" id="CDMY01000077">
    <property type="protein sequence ID" value="CEL92430.1"/>
    <property type="molecule type" value="Genomic_DNA"/>
</dbReference>
<dbReference type="InterPro" id="IPR010262">
    <property type="entry name" value="Arylsulfotransferase_bact"/>
</dbReference>
<feature type="region of interest" description="Disordered" evidence="1">
    <location>
        <begin position="154"/>
        <end position="181"/>
    </location>
</feature>
<feature type="signal peptide" evidence="2">
    <location>
        <begin position="1"/>
        <end position="18"/>
    </location>
</feature>
<dbReference type="GO" id="GO:0004062">
    <property type="term" value="F:aryl sulfotransferase activity"/>
    <property type="evidence" value="ECO:0007669"/>
    <property type="project" value="InterPro"/>
</dbReference>
<evidence type="ECO:0000313" key="3">
    <source>
        <dbReference type="EMBL" id="CEL92430.1"/>
    </source>
</evidence>
<dbReference type="Proteomes" id="UP000041254">
    <property type="component" value="Unassembled WGS sequence"/>
</dbReference>
<gene>
    <name evidence="3" type="ORF">Vbra_3536</name>
</gene>
<feature type="chain" id="PRO_5005186897" evidence="2">
    <location>
        <begin position="19"/>
        <end position="761"/>
    </location>
</feature>
<evidence type="ECO:0000256" key="2">
    <source>
        <dbReference type="SAM" id="SignalP"/>
    </source>
</evidence>
<dbReference type="PANTHER" id="PTHR35340:SF5">
    <property type="entry name" value="ASST-DOMAIN-CONTAINING PROTEIN"/>
    <property type="match status" value="1"/>
</dbReference>
<protein>
    <submittedName>
        <fullName evidence="3">Uncharacterized protein</fullName>
    </submittedName>
</protein>
<proteinExistence type="predicted"/>
<dbReference type="STRING" id="1169540.A0A0G4EAC8"/>
<feature type="region of interest" description="Disordered" evidence="1">
    <location>
        <begin position="247"/>
        <end position="277"/>
    </location>
</feature>
<keyword evidence="2" id="KW-0732">Signal</keyword>
<dbReference type="Pfam" id="PF05935">
    <property type="entry name" value="Arylsulfotrans"/>
    <property type="match status" value="1"/>
</dbReference>
<organism evidence="3 4">
    <name type="scientific">Vitrella brassicaformis (strain CCMP3155)</name>
    <dbReference type="NCBI Taxonomy" id="1169540"/>
    <lineage>
        <taxon>Eukaryota</taxon>
        <taxon>Sar</taxon>
        <taxon>Alveolata</taxon>
        <taxon>Colpodellida</taxon>
        <taxon>Vitrellaceae</taxon>
        <taxon>Vitrella</taxon>
    </lineage>
</organism>